<accession>A0A915MW68</accession>
<dbReference type="InterPro" id="IPR015590">
    <property type="entry name" value="Aldehyde_DH_dom"/>
</dbReference>
<dbReference type="Gene3D" id="3.40.309.10">
    <property type="entry name" value="Aldehyde Dehydrogenase, Chain A, domain 2"/>
    <property type="match status" value="3"/>
</dbReference>
<evidence type="ECO:0000259" key="8">
    <source>
        <dbReference type="Pfam" id="PF00171"/>
    </source>
</evidence>
<feature type="active site" evidence="6">
    <location>
        <position position="248"/>
    </location>
</feature>
<evidence type="ECO:0000313" key="9">
    <source>
        <dbReference type="Proteomes" id="UP000887561"/>
    </source>
</evidence>
<evidence type="ECO:0000256" key="7">
    <source>
        <dbReference type="RuleBase" id="RU003345"/>
    </source>
</evidence>
<evidence type="ECO:0000256" key="1">
    <source>
        <dbReference type="ARBA" id="ARBA00009986"/>
    </source>
</evidence>
<comment type="subunit">
    <text evidence="2">Homotetramer.</text>
</comment>
<protein>
    <recommendedName>
        <fullName evidence="5">aldehyde dehydrogenase (NAD(+))</fullName>
        <ecNumber evidence="5">1.2.1.3</ecNumber>
    </recommendedName>
</protein>
<dbReference type="EC" id="1.2.1.3" evidence="5"/>
<dbReference type="PANTHER" id="PTHR43521">
    <property type="entry name" value="ALPHA-AMINOADIPIC SEMIALDEHYDE DEHYDROGENASE"/>
    <property type="match status" value="1"/>
</dbReference>
<dbReference type="AlphaFoldDB" id="A0A915MW68"/>
<dbReference type="InterPro" id="IPR044638">
    <property type="entry name" value="ALDH7A1-like"/>
</dbReference>
<evidence type="ECO:0000256" key="6">
    <source>
        <dbReference type="PROSITE-ProRule" id="PRU10007"/>
    </source>
</evidence>
<organism evidence="9 10">
    <name type="scientific">Meloidogyne javanica</name>
    <name type="common">Root-knot nematode worm</name>
    <dbReference type="NCBI Taxonomy" id="6303"/>
    <lineage>
        <taxon>Eukaryota</taxon>
        <taxon>Metazoa</taxon>
        <taxon>Ecdysozoa</taxon>
        <taxon>Nematoda</taxon>
        <taxon>Chromadorea</taxon>
        <taxon>Rhabditida</taxon>
        <taxon>Tylenchina</taxon>
        <taxon>Tylenchomorpha</taxon>
        <taxon>Tylenchoidea</taxon>
        <taxon>Meloidogynidae</taxon>
        <taxon>Meloidogyninae</taxon>
        <taxon>Meloidogyne</taxon>
        <taxon>Meloidogyne incognita group</taxon>
    </lineage>
</organism>
<dbReference type="PANTHER" id="PTHR43521:SF1">
    <property type="entry name" value="ALPHA-AMINOADIPIC SEMIALDEHYDE DEHYDROGENASE"/>
    <property type="match status" value="1"/>
</dbReference>
<dbReference type="GO" id="GO:0004029">
    <property type="term" value="F:aldehyde dehydrogenase (NAD+) activity"/>
    <property type="evidence" value="ECO:0007669"/>
    <property type="project" value="UniProtKB-EC"/>
</dbReference>
<reference evidence="10" key="1">
    <citation type="submission" date="2022-11" db="UniProtKB">
        <authorList>
            <consortium name="WormBaseParasite"/>
        </authorList>
    </citation>
    <scope>IDENTIFICATION</scope>
</reference>
<dbReference type="Gene3D" id="3.40.605.10">
    <property type="entry name" value="Aldehyde Dehydrogenase, Chain A, domain 1"/>
    <property type="match status" value="1"/>
</dbReference>
<evidence type="ECO:0000256" key="3">
    <source>
        <dbReference type="ARBA" id="ARBA00023002"/>
    </source>
</evidence>
<evidence type="ECO:0000256" key="2">
    <source>
        <dbReference type="ARBA" id="ARBA00011881"/>
    </source>
</evidence>
<evidence type="ECO:0000313" key="10">
    <source>
        <dbReference type="WBParaSite" id="scaffold521_cov240.g1241"/>
    </source>
</evidence>
<keyword evidence="4" id="KW-0520">NAD</keyword>
<dbReference type="Proteomes" id="UP000887561">
    <property type="component" value="Unplaced"/>
</dbReference>
<dbReference type="InterPro" id="IPR029510">
    <property type="entry name" value="Ald_DH_CS_GLU"/>
</dbReference>
<evidence type="ECO:0000256" key="4">
    <source>
        <dbReference type="ARBA" id="ARBA00023027"/>
    </source>
</evidence>
<dbReference type="SUPFAM" id="SSF53720">
    <property type="entry name" value="ALDH-like"/>
    <property type="match status" value="1"/>
</dbReference>
<feature type="domain" description="Aldehyde dehydrogenase" evidence="8">
    <location>
        <begin position="34"/>
        <end position="271"/>
    </location>
</feature>
<dbReference type="PROSITE" id="PS00687">
    <property type="entry name" value="ALDEHYDE_DEHYDR_GLU"/>
    <property type="match status" value="1"/>
</dbReference>
<dbReference type="InterPro" id="IPR016163">
    <property type="entry name" value="Ald_DH_C"/>
</dbReference>
<sequence>MNSYLINSDKYLFLKELGISELNFGVFDGNKWKSNGKVDYQRTLKYSRESIKIWQNIPAPARGEIVRQIGDSLRKQCENLGKLISLEMGKILSEGKGEIQEIIDIADFATGLSRMFSGSIIPSERKEHVLLEQWNPLGIVGVITAFNFPAAVYGWNAALALTCGNCLIWKPAPTTSLTAIAVTRLIESVLKDNNLPPSICSLICGGSDIGLLLTKDPKVDLVSFTGSTEVGRIVGQQVQARFGKLLLELGGNNAVIVMEDANLDLVVPALNENILVGPLHTKTSVLAYKSAIAEAIANGGKVECGGKILEELKGNYVLPTLISGLKHNSDLVLKETFAPICYILNDCGIVNVNIGTSGAEIGGAFGGEKETGGGRESGSDAWKNYMRRSTCTINFGKELPLAQVNI</sequence>
<comment type="similarity">
    <text evidence="1 7">Belongs to the aldehyde dehydrogenase family.</text>
</comment>
<evidence type="ECO:0000256" key="5">
    <source>
        <dbReference type="ARBA" id="ARBA00024226"/>
    </source>
</evidence>
<dbReference type="Pfam" id="PF00171">
    <property type="entry name" value="Aldedh"/>
    <property type="match status" value="1"/>
</dbReference>
<keyword evidence="9" id="KW-1185">Reference proteome</keyword>
<dbReference type="InterPro" id="IPR016161">
    <property type="entry name" value="Ald_DH/histidinol_DH"/>
</dbReference>
<name>A0A915MW68_MELJA</name>
<dbReference type="InterPro" id="IPR016162">
    <property type="entry name" value="Ald_DH_N"/>
</dbReference>
<proteinExistence type="inferred from homology"/>
<dbReference type="WBParaSite" id="scaffold521_cov240.g1241">
    <property type="protein sequence ID" value="scaffold521_cov240.g1241"/>
    <property type="gene ID" value="scaffold521_cov240.g1241"/>
</dbReference>
<keyword evidence="3 7" id="KW-0560">Oxidoreductase</keyword>